<evidence type="ECO:0000313" key="4">
    <source>
        <dbReference type="Proteomes" id="UP001180973"/>
    </source>
</evidence>
<dbReference type="EMBL" id="JAVRFL010000001">
    <property type="protein sequence ID" value="MDT0527605.1"/>
    <property type="molecule type" value="Genomic_DNA"/>
</dbReference>
<dbReference type="RefSeq" id="WP_311409994.1">
    <property type="nucleotide sequence ID" value="NZ_JAVRFL010000001.1"/>
</dbReference>
<feature type="region of interest" description="Disordered" evidence="1">
    <location>
        <begin position="37"/>
        <end position="63"/>
    </location>
</feature>
<dbReference type="Proteomes" id="UP001180973">
    <property type="component" value="Unassembled WGS sequence"/>
</dbReference>
<dbReference type="Gene3D" id="2.120.10.30">
    <property type="entry name" value="TolB, C-terminal domain"/>
    <property type="match status" value="1"/>
</dbReference>
<organism evidence="3 4">
    <name type="scientific">Micromonospora reichwaldensis</name>
    <dbReference type="NCBI Taxonomy" id="3075516"/>
    <lineage>
        <taxon>Bacteria</taxon>
        <taxon>Bacillati</taxon>
        <taxon>Actinomycetota</taxon>
        <taxon>Actinomycetes</taxon>
        <taxon>Micromonosporales</taxon>
        <taxon>Micromonosporaceae</taxon>
        <taxon>Micromonospora</taxon>
    </lineage>
</organism>
<dbReference type="InterPro" id="IPR011042">
    <property type="entry name" value="6-blade_b-propeller_TolB-like"/>
</dbReference>
<evidence type="ECO:0000256" key="1">
    <source>
        <dbReference type="SAM" id="MobiDB-lite"/>
    </source>
</evidence>
<comment type="caution">
    <text evidence="3">The sequence shown here is derived from an EMBL/GenBank/DDBJ whole genome shotgun (WGS) entry which is preliminary data.</text>
</comment>
<keyword evidence="4" id="KW-1185">Reference proteome</keyword>
<evidence type="ECO:0000256" key="2">
    <source>
        <dbReference type="SAM" id="SignalP"/>
    </source>
</evidence>
<name>A0ABU2WNX6_9ACTN</name>
<dbReference type="SUPFAM" id="SSF50974">
    <property type="entry name" value="Nitrous oxide reductase, N-terminal domain"/>
    <property type="match status" value="1"/>
</dbReference>
<feature type="compositionally biased region" description="Pro residues" evidence="1">
    <location>
        <begin position="43"/>
        <end position="54"/>
    </location>
</feature>
<evidence type="ECO:0000313" key="3">
    <source>
        <dbReference type="EMBL" id="MDT0527605.1"/>
    </source>
</evidence>
<protein>
    <recommendedName>
        <fullName evidence="5">WD40-like Beta Propeller Repeat</fullName>
    </recommendedName>
</protein>
<keyword evidence="2" id="KW-0732">Signal</keyword>
<dbReference type="InterPro" id="IPR011045">
    <property type="entry name" value="N2O_reductase_N"/>
</dbReference>
<gene>
    <name evidence="3" type="ORF">RM555_01220</name>
</gene>
<proteinExistence type="predicted"/>
<sequence>MNAFAAAPAARGKQTLRRAVALSVAALVLLGGAACSAQEPEPEPGAAPAGPPAAAPADRPTGSVSAAGALGGASTLYYLTREGGRQYVTALRNGTVTRHLNVPDGRYCVGDSVSVSPDGRRVAWVVGNDQGEGQLTVANLDGSGRKTLSQRVYCLGNHPAWAGDSASMKVILVGSGAKGLLDLGTGRFTAQQPEQFARDTVRSASGAFQAYGDDQRIVVRDARGRVVHEARHGAESETGGFTVTGVSDDGRYVAVGPRATDPSRGIGGRTLVDMTTGRGVPLPVEVSRGHFSFWLGAAGAMVVRVDESGGPARIHEVSGDGRVVTRTEPASLATPVAFDA</sequence>
<feature type="chain" id="PRO_5047179545" description="WD40-like Beta Propeller Repeat" evidence="2">
    <location>
        <begin position="38"/>
        <end position="340"/>
    </location>
</feature>
<feature type="signal peptide" evidence="2">
    <location>
        <begin position="1"/>
        <end position="37"/>
    </location>
</feature>
<accession>A0ABU2WNX6</accession>
<evidence type="ECO:0008006" key="5">
    <source>
        <dbReference type="Google" id="ProtNLM"/>
    </source>
</evidence>
<reference evidence="3" key="1">
    <citation type="submission" date="2023-09" db="EMBL/GenBank/DDBJ databases">
        <title>30 novel species of actinomycetes from the DSMZ collection.</title>
        <authorList>
            <person name="Nouioui I."/>
        </authorList>
    </citation>
    <scope>NUCLEOTIDE SEQUENCE</scope>
    <source>
        <strain evidence="3">DSM 115977</strain>
    </source>
</reference>